<accession>A0A6C0CCX9</accession>
<evidence type="ECO:0000313" key="1">
    <source>
        <dbReference type="EMBL" id="QHT01485.1"/>
    </source>
</evidence>
<proteinExistence type="predicted"/>
<sequence>MAKAFVDEFDIIDTKMVVIFYDMCINKFRRNIDDTQCLQIIEEYKEKILSFVEHLRELETTFIMDTLVYLDKTLPALVDVVIMHWCLPRSTHFRSKQMYDNAYKNNIEIYNKKLIDNVNSYLFKNFTTDTISKTCNIPIHCIDILWYWLSPDLQFDFTFCNNASGNYLKFVIEPGDDYIYIAFNMESVLDMNLGNFVTNKGPFKHYIKNFIYNPQYAEAYMMSVTKKNYEQQSANIRQKYDKNLMLIQSSK</sequence>
<protein>
    <submittedName>
        <fullName evidence="1">Uncharacterized protein</fullName>
    </submittedName>
</protein>
<organism evidence="1">
    <name type="scientific">viral metagenome</name>
    <dbReference type="NCBI Taxonomy" id="1070528"/>
    <lineage>
        <taxon>unclassified sequences</taxon>
        <taxon>metagenomes</taxon>
        <taxon>organismal metagenomes</taxon>
    </lineage>
</organism>
<dbReference type="AlphaFoldDB" id="A0A6C0CCX9"/>
<dbReference type="EMBL" id="MN739374">
    <property type="protein sequence ID" value="QHT01485.1"/>
    <property type="molecule type" value="Genomic_DNA"/>
</dbReference>
<name>A0A6C0CCX9_9ZZZZ</name>
<reference evidence="1" key="1">
    <citation type="journal article" date="2020" name="Nature">
        <title>Giant virus diversity and host interactions through global metagenomics.</title>
        <authorList>
            <person name="Schulz F."/>
            <person name="Roux S."/>
            <person name="Paez-Espino D."/>
            <person name="Jungbluth S."/>
            <person name="Walsh D.A."/>
            <person name="Denef V.J."/>
            <person name="McMahon K.D."/>
            <person name="Konstantinidis K.T."/>
            <person name="Eloe-Fadrosh E.A."/>
            <person name="Kyrpides N.C."/>
            <person name="Woyke T."/>
        </authorList>
    </citation>
    <scope>NUCLEOTIDE SEQUENCE</scope>
    <source>
        <strain evidence="1">GVMAG-M-3300020192-26</strain>
    </source>
</reference>